<evidence type="ECO:0000313" key="2">
    <source>
        <dbReference type="EMBL" id="RIQ15680.1"/>
    </source>
</evidence>
<dbReference type="OrthoDB" id="5056882at2"/>
<reference evidence="2 3" key="1">
    <citation type="submission" date="2018-09" db="EMBL/GenBank/DDBJ databases">
        <title>Isolation, diversity and antifungal activity of actinobacteria from wheat.</title>
        <authorList>
            <person name="Han C."/>
        </authorList>
    </citation>
    <scope>NUCLEOTIDE SEQUENCE [LARGE SCALE GENOMIC DNA]</scope>
    <source>
        <strain evidence="2 3">NEAU-YY265</strain>
    </source>
</reference>
<organism evidence="2 3">
    <name type="scientific">Jiangella rhizosphaerae</name>
    <dbReference type="NCBI Taxonomy" id="2293569"/>
    <lineage>
        <taxon>Bacteria</taxon>
        <taxon>Bacillati</taxon>
        <taxon>Actinomycetota</taxon>
        <taxon>Actinomycetes</taxon>
        <taxon>Jiangellales</taxon>
        <taxon>Jiangellaceae</taxon>
        <taxon>Jiangella</taxon>
    </lineage>
</organism>
<comment type="caution">
    <text evidence="2">The sequence shown here is derived from an EMBL/GenBank/DDBJ whole genome shotgun (WGS) entry which is preliminary data.</text>
</comment>
<feature type="region of interest" description="Disordered" evidence="1">
    <location>
        <begin position="229"/>
        <end position="255"/>
    </location>
</feature>
<evidence type="ECO:0000313" key="3">
    <source>
        <dbReference type="Proteomes" id="UP000284057"/>
    </source>
</evidence>
<dbReference type="EMBL" id="QUAL01000326">
    <property type="protein sequence ID" value="RIQ15680.1"/>
    <property type="molecule type" value="Genomic_DNA"/>
</dbReference>
<gene>
    <name evidence="2" type="ORF">DY240_24125</name>
</gene>
<protein>
    <submittedName>
        <fullName evidence="2">Uncharacterized protein</fullName>
    </submittedName>
</protein>
<name>A0A418KK34_9ACTN</name>
<proteinExistence type="predicted"/>
<sequence length="430" mass="46405">MSSRGETTLDAAVRVPRGQLVAQAWARLGPDVAPLSNASGRPLARTVKLILDPLVLRPVQNPRFAGATVRAEDAADLTSRITGAGPVLAATAAWFLLAKRARRQAGITEGNPQERYFQRCYELAHAHGHPDDVPDAATLAAGAVAEAHATDGRVTAAAVRAYVTDPAHAAALTRRRDAAWAARATITAPEGARHVDDVLASCATTPDTEAWTALVSGRYGARDAAHLEPPGAAREHGLTDRVSVGPPELGDAASKRRLPKPLDRSILERLFAEVATGHPIDGDVAELVRAEIGRSAQAWQLAEEPGRVVLALCRAAGPALTADDPVWPGGDARSRLRSRWRREAYVHRVLRLPAAGTTVVPDDLRAEIRDVRAVYLRRLWVRLHGRELRRQDVDAAAVWDLLDGVLRSVVLDQRDRLRAALARRATEEAR</sequence>
<evidence type="ECO:0000256" key="1">
    <source>
        <dbReference type="SAM" id="MobiDB-lite"/>
    </source>
</evidence>
<dbReference type="RefSeq" id="WP_119662272.1">
    <property type="nucleotide sequence ID" value="NZ_QUAL01000326.1"/>
</dbReference>
<dbReference type="Proteomes" id="UP000284057">
    <property type="component" value="Unassembled WGS sequence"/>
</dbReference>
<keyword evidence="3" id="KW-1185">Reference proteome</keyword>
<accession>A0A418KK34</accession>
<dbReference type="AlphaFoldDB" id="A0A418KK34"/>